<dbReference type="EMBL" id="AMCI01005636">
    <property type="protein sequence ID" value="EJW95746.1"/>
    <property type="molecule type" value="Genomic_DNA"/>
</dbReference>
<comment type="subcellular location">
    <subcellularLocation>
        <location evidence="1">Cell membrane</location>
        <topology evidence="1">Multi-pass membrane protein</topology>
    </subcellularLocation>
</comment>
<comment type="caution">
    <text evidence="13">The sequence shown here is derived from an EMBL/GenBank/DDBJ whole genome shotgun (WGS) entry which is preliminary data.</text>
</comment>
<keyword evidence="9" id="KW-0131">Cell cycle</keyword>
<dbReference type="InterPro" id="IPR040690">
    <property type="entry name" value="FtsX_ECD"/>
</dbReference>
<proteinExistence type="inferred from homology"/>
<dbReference type="AlphaFoldDB" id="J9FLG0"/>
<dbReference type="Pfam" id="PF18075">
    <property type="entry name" value="FtsX_ECD"/>
    <property type="match status" value="1"/>
</dbReference>
<evidence type="ECO:0000256" key="5">
    <source>
        <dbReference type="ARBA" id="ARBA00022618"/>
    </source>
</evidence>
<dbReference type="InterPro" id="IPR003838">
    <property type="entry name" value="ABC3_permease_C"/>
</dbReference>
<keyword evidence="8 10" id="KW-0472">Membrane</keyword>
<evidence type="ECO:0000256" key="8">
    <source>
        <dbReference type="ARBA" id="ARBA00023136"/>
    </source>
</evidence>
<feature type="domain" description="ABC3 transporter permease C-terminal" evidence="11">
    <location>
        <begin position="96"/>
        <end position="217"/>
    </location>
</feature>
<accession>J9FLG0</accession>
<evidence type="ECO:0000256" key="7">
    <source>
        <dbReference type="ARBA" id="ARBA00022989"/>
    </source>
</evidence>
<comment type="similarity">
    <text evidence="2">Belongs to the ABC-4 integral membrane protein family. FtsX subfamily.</text>
</comment>
<evidence type="ECO:0000259" key="12">
    <source>
        <dbReference type="Pfam" id="PF18075"/>
    </source>
</evidence>
<keyword evidence="6 10" id="KW-0812">Transmembrane</keyword>
<keyword evidence="7 10" id="KW-1133">Transmembrane helix</keyword>
<feature type="transmembrane region" description="Helical" evidence="10">
    <location>
        <begin position="188"/>
        <end position="212"/>
    </location>
</feature>
<keyword evidence="4" id="KW-1003">Cell membrane</keyword>
<dbReference type="GO" id="GO:0051301">
    <property type="term" value="P:cell division"/>
    <property type="evidence" value="ECO:0007669"/>
    <property type="project" value="UniProtKB-KW"/>
</dbReference>
<feature type="transmembrane region" description="Helical" evidence="10">
    <location>
        <begin position="89"/>
        <end position="115"/>
    </location>
</feature>
<evidence type="ECO:0000259" key="11">
    <source>
        <dbReference type="Pfam" id="PF02687"/>
    </source>
</evidence>
<name>J9FLG0_9ZZZZ</name>
<evidence type="ECO:0000256" key="9">
    <source>
        <dbReference type="ARBA" id="ARBA00023306"/>
    </source>
</evidence>
<evidence type="ECO:0000256" key="2">
    <source>
        <dbReference type="ARBA" id="ARBA00007379"/>
    </source>
</evidence>
<organism evidence="13">
    <name type="scientific">gut metagenome</name>
    <dbReference type="NCBI Taxonomy" id="749906"/>
    <lineage>
        <taxon>unclassified sequences</taxon>
        <taxon>metagenomes</taxon>
        <taxon>organismal metagenomes</taxon>
    </lineage>
</organism>
<evidence type="ECO:0000256" key="4">
    <source>
        <dbReference type="ARBA" id="ARBA00022475"/>
    </source>
</evidence>
<evidence type="ECO:0000313" key="13">
    <source>
        <dbReference type="EMBL" id="EJW95746.1"/>
    </source>
</evidence>
<evidence type="ECO:0000256" key="3">
    <source>
        <dbReference type="ARBA" id="ARBA00021907"/>
    </source>
</evidence>
<protein>
    <recommendedName>
        <fullName evidence="3">Cell division protein FtsX</fullName>
    </recommendedName>
</protein>
<feature type="transmembrane region" description="Helical" evidence="10">
    <location>
        <begin position="136"/>
        <end position="159"/>
    </location>
</feature>
<dbReference type="PANTHER" id="PTHR47755:SF1">
    <property type="entry name" value="CELL DIVISION PROTEIN FTSX"/>
    <property type="match status" value="1"/>
</dbReference>
<dbReference type="PANTHER" id="PTHR47755">
    <property type="entry name" value="CELL DIVISION PROTEIN FTSX"/>
    <property type="match status" value="1"/>
</dbReference>
<evidence type="ECO:0000256" key="6">
    <source>
        <dbReference type="ARBA" id="ARBA00022692"/>
    </source>
</evidence>
<keyword evidence="5" id="KW-0132">Cell division</keyword>
<sequence length="218" mass="24053">MEEKIEAVDNIESADFVSRELAMDNFFDNYDSYVMEGIDSTVFRHRYVIHLTDIALMSQTTEDLMNVDGVAKVRAHIEYADIFVTIRNVVSVVSLVLIVMLVFVSVFIMSNTIKLATFNRREEIAIMKMVGANNGFIRLPFIIEGLTLGLIGGGLAFLAEWGVYAILTGKIISTVAGSFIRVVPFVDVAIPVLVCYLGTGILVGVFGGINAIRNYLKV</sequence>
<reference evidence="13" key="1">
    <citation type="journal article" date="2012" name="PLoS ONE">
        <title>Gene sets for utilization of primary and secondary nutrition supplies in the distal gut of endangered iberian lynx.</title>
        <authorList>
            <person name="Alcaide M."/>
            <person name="Messina E."/>
            <person name="Richter M."/>
            <person name="Bargiela R."/>
            <person name="Peplies J."/>
            <person name="Huws S.A."/>
            <person name="Newbold C.J."/>
            <person name="Golyshin P.N."/>
            <person name="Simon M.A."/>
            <person name="Lopez G."/>
            <person name="Yakimov M.M."/>
            <person name="Ferrer M."/>
        </authorList>
    </citation>
    <scope>NUCLEOTIDE SEQUENCE</scope>
</reference>
<dbReference type="Gene3D" id="3.30.70.3040">
    <property type="match status" value="1"/>
</dbReference>
<feature type="domain" description="FtsX extracellular" evidence="12">
    <location>
        <begin position="2"/>
        <end position="73"/>
    </location>
</feature>
<dbReference type="Pfam" id="PF02687">
    <property type="entry name" value="FtsX"/>
    <property type="match status" value="1"/>
</dbReference>
<evidence type="ECO:0000256" key="1">
    <source>
        <dbReference type="ARBA" id="ARBA00004651"/>
    </source>
</evidence>
<evidence type="ECO:0000256" key="10">
    <source>
        <dbReference type="SAM" id="Phobius"/>
    </source>
</evidence>
<dbReference type="InterPro" id="IPR004513">
    <property type="entry name" value="FtsX"/>
</dbReference>
<dbReference type="GO" id="GO:0005886">
    <property type="term" value="C:plasma membrane"/>
    <property type="evidence" value="ECO:0007669"/>
    <property type="project" value="UniProtKB-SubCell"/>
</dbReference>
<gene>
    <name evidence="13" type="ORF">EVA_16147</name>
</gene>